<keyword evidence="1" id="KW-0472">Membrane</keyword>
<protein>
    <recommendedName>
        <fullName evidence="4">Transporter</fullName>
    </recommendedName>
</protein>
<feature type="transmembrane region" description="Helical" evidence="1">
    <location>
        <begin position="79"/>
        <end position="104"/>
    </location>
</feature>
<feature type="transmembrane region" description="Helical" evidence="1">
    <location>
        <begin position="33"/>
        <end position="58"/>
    </location>
</feature>
<dbReference type="InterPro" id="IPR038728">
    <property type="entry name" value="YkvI-like"/>
</dbReference>
<feature type="transmembrane region" description="Helical" evidence="1">
    <location>
        <begin position="265"/>
        <end position="287"/>
    </location>
</feature>
<feature type="transmembrane region" description="Helical" evidence="1">
    <location>
        <begin position="116"/>
        <end position="134"/>
    </location>
</feature>
<evidence type="ECO:0008006" key="4">
    <source>
        <dbReference type="Google" id="ProtNLM"/>
    </source>
</evidence>
<name>A0ABR8XJT8_9BACL</name>
<gene>
    <name evidence="2" type="ORF">H9632_03955</name>
</gene>
<dbReference type="EMBL" id="JACSPW010000002">
    <property type="protein sequence ID" value="MBD8032210.1"/>
    <property type="molecule type" value="Genomic_DNA"/>
</dbReference>
<feature type="transmembrane region" description="Helical" evidence="1">
    <location>
        <begin position="187"/>
        <end position="207"/>
    </location>
</feature>
<dbReference type="PANTHER" id="PTHR37814:SF1">
    <property type="entry name" value="MEMBRANE PROTEIN"/>
    <property type="match status" value="1"/>
</dbReference>
<dbReference type="Proteomes" id="UP000600565">
    <property type="component" value="Unassembled WGS sequence"/>
</dbReference>
<dbReference type="PANTHER" id="PTHR37814">
    <property type="entry name" value="CONSERVED MEMBRANE PROTEIN"/>
    <property type="match status" value="1"/>
</dbReference>
<evidence type="ECO:0000256" key="1">
    <source>
        <dbReference type="SAM" id="Phobius"/>
    </source>
</evidence>
<evidence type="ECO:0000313" key="2">
    <source>
        <dbReference type="EMBL" id="MBD8032210.1"/>
    </source>
</evidence>
<feature type="transmembrane region" description="Helical" evidence="1">
    <location>
        <begin position="299"/>
        <end position="320"/>
    </location>
</feature>
<sequence>MKKSIQIAGTFVSLVVGAGFASGQEIMQYFTSFGLVSVFGCIVAAIIFAFLGMTLAQIGSDLQTTSHKEGIHYIGGRAFGPVLDLLISIVLFGIAIVMFAGAGATFNQMYNMEPSFGSMLMTLAVVFTLLLNANSIINMIAALMPYLLGVIFILLIYSLFTVDYSISELNILAKKQQSASSHWLTSAVLYVSYNIAAGAAMLILMGGTTKDRKAARRGGALGGGVLGLLILLINLALFAKMDIVAGVDMPTLELAKQIHPTVGNIMSIVLLAMIYSTAVGTLYILAVRIVKKENLMMKIIVILLSLVGFAASLIGFTTLVGKLYTIMGYLGMVLIVAIVLAQVRILRTNKRKT</sequence>
<evidence type="ECO:0000313" key="3">
    <source>
        <dbReference type="Proteomes" id="UP000600565"/>
    </source>
</evidence>
<feature type="transmembrane region" description="Helical" evidence="1">
    <location>
        <begin position="146"/>
        <end position="167"/>
    </location>
</feature>
<feature type="transmembrane region" description="Helical" evidence="1">
    <location>
        <begin position="326"/>
        <end position="346"/>
    </location>
</feature>
<dbReference type="RefSeq" id="WP_191702806.1">
    <property type="nucleotide sequence ID" value="NZ_JACSPW010000002.1"/>
</dbReference>
<accession>A0ABR8XJT8</accession>
<reference evidence="2 3" key="1">
    <citation type="submission" date="2020-08" db="EMBL/GenBank/DDBJ databases">
        <title>A Genomic Blueprint of the Chicken Gut Microbiome.</title>
        <authorList>
            <person name="Gilroy R."/>
            <person name="Ravi A."/>
            <person name="Getino M."/>
            <person name="Pursley I."/>
            <person name="Horton D.L."/>
            <person name="Alikhan N.-F."/>
            <person name="Baker D."/>
            <person name="Gharbi K."/>
            <person name="Hall N."/>
            <person name="Watson M."/>
            <person name="Adriaenssens E.M."/>
            <person name="Foster-Nyarko E."/>
            <person name="Jarju S."/>
            <person name="Secka A."/>
            <person name="Antonio M."/>
            <person name="Oren A."/>
            <person name="Chaudhuri R."/>
            <person name="La Ragione R.M."/>
            <person name="Hildebrand F."/>
            <person name="Pallen M.J."/>
        </authorList>
    </citation>
    <scope>NUCLEOTIDE SEQUENCE [LARGE SCALE GENOMIC DNA]</scope>
    <source>
        <strain evidence="2 3">Sa1YVA6</strain>
    </source>
</reference>
<proteinExistence type="predicted"/>
<organism evidence="2 3">
    <name type="scientific">Solibacillus merdavium</name>
    <dbReference type="NCBI Taxonomy" id="2762218"/>
    <lineage>
        <taxon>Bacteria</taxon>
        <taxon>Bacillati</taxon>
        <taxon>Bacillota</taxon>
        <taxon>Bacilli</taxon>
        <taxon>Bacillales</taxon>
        <taxon>Caryophanaceae</taxon>
        <taxon>Solibacillus</taxon>
    </lineage>
</organism>
<keyword evidence="3" id="KW-1185">Reference proteome</keyword>
<keyword evidence="1" id="KW-1133">Transmembrane helix</keyword>
<feature type="transmembrane region" description="Helical" evidence="1">
    <location>
        <begin position="219"/>
        <end position="239"/>
    </location>
</feature>
<comment type="caution">
    <text evidence="2">The sequence shown here is derived from an EMBL/GenBank/DDBJ whole genome shotgun (WGS) entry which is preliminary data.</text>
</comment>
<keyword evidence="1" id="KW-0812">Transmembrane</keyword>